<evidence type="ECO:0000313" key="2">
    <source>
        <dbReference type="EMBL" id="ACB28452.1"/>
    </source>
</evidence>
<dbReference type="Proteomes" id="UP000006589">
    <property type="component" value="Plasmid pMRAD08"/>
</dbReference>
<dbReference type="GeneID" id="6141870"/>
<keyword evidence="2" id="KW-0614">Plasmid</keyword>
<dbReference type="OrthoDB" id="7997911at2"/>
<dbReference type="AlphaFoldDB" id="B1MAC7"/>
<evidence type="ECO:0000256" key="1">
    <source>
        <dbReference type="SAM" id="MobiDB-lite"/>
    </source>
</evidence>
<reference evidence="2 3" key="1">
    <citation type="submission" date="2008-03" db="EMBL/GenBank/DDBJ databases">
        <title>Complete sequence of plasmid8 of Methylobacterium radiotolerans JCM 2831.</title>
        <authorList>
            <consortium name="US DOE Joint Genome Institute"/>
            <person name="Copeland A."/>
            <person name="Lucas S."/>
            <person name="Lapidus A."/>
            <person name="Glavina del Rio T."/>
            <person name="Dalin E."/>
            <person name="Tice H."/>
            <person name="Bruce D."/>
            <person name="Goodwin L."/>
            <person name="Pitluck S."/>
            <person name="Kiss H."/>
            <person name="Brettin T."/>
            <person name="Detter J.C."/>
            <person name="Han C."/>
            <person name="Kuske C.R."/>
            <person name="Schmutz J."/>
            <person name="Larimer F."/>
            <person name="Land M."/>
            <person name="Hauser L."/>
            <person name="Kyrpides N."/>
            <person name="Mikhailova N."/>
            <person name="Marx C.J."/>
            <person name="Richardson P."/>
        </authorList>
    </citation>
    <scope>NUCLEOTIDE SEQUENCE [LARGE SCALE GENOMIC DNA]</scope>
    <source>
        <strain evidence="3">ATCC 27329 / DSM 1819 / JCM 2831 / NBRC 15690 / NCIMB 10815 / 0-1</strain>
        <plasmid evidence="3">Plasmid pMRAD08</plasmid>
    </source>
</reference>
<organism evidence="2 3">
    <name type="scientific">Methylobacterium radiotolerans (strain ATCC 27329 / DSM 1819 / JCM 2831 / NBRC 15690 / NCIMB 10815 / 0-1)</name>
    <dbReference type="NCBI Taxonomy" id="426355"/>
    <lineage>
        <taxon>Bacteria</taxon>
        <taxon>Pseudomonadati</taxon>
        <taxon>Pseudomonadota</taxon>
        <taxon>Alphaproteobacteria</taxon>
        <taxon>Hyphomicrobiales</taxon>
        <taxon>Methylobacteriaceae</taxon>
        <taxon>Methylobacterium</taxon>
    </lineage>
</organism>
<feature type="region of interest" description="Disordered" evidence="1">
    <location>
        <begin position="1"/>
        <end position="49"/>
    </location>
</feature>
<geneLocation type="plasmid" evidence="2 3">
    <name>pMRAD08</name>
</geneLocation>
<protein>
    <submittedName>
        <fullName evidence="2">Uncharacterized protein</fullName>
    </submittedName>
</protein>
<dbReference type="PATRIC" id="fig|426355.14.peg.5836"/>
<accession>B1MAC7</accession>
<sequence>MALTARPTRPAAKPADDVEAFLNKGGSVAATAPEDKPAKGPQHPLKFPPGDLFDRLERARAASVVKLPRNTWILQAIAEKLERESH</sequence>
<feature type="compositionally biased region" description="Low complexity" evidence="1">
    <location>
        <begin position="1"/>
        <end position="13"/>
    </location>
</feature>
<dbReference type="RefSeq" id="WP_012327518.1">
    <property type="nucleotide sequence ID" value="NC_010507.1"/>
</dbReference>
<dbReference type="HOGENOM" id="CLU_2494367_0_0_5"/>
<evidence type="ECO:0000313" key="3">
    <source>
        <dbReference type="Proteomes" id="UP000006589"/>
    </source>
</evidence>
<dbReference type="KEGG" id="mrd:Mrad2831_6540"/>
<proteinExistence type="predicted"/>
<gene>
    <name evidence="2" type="ordered locus">Mrad2831_6540</name>
</gene>
<name>B1MAC7_METRJ</name>
<dbReference type="EMBL" id="CP001009">
    <property type="protein sequence ID" value="ACB28452.1"/>
    <property type="molecule type" value="Genomic_DNA"/>
</dbReference>